<keyword evidence="9 11" id="KW-0482">Metalloprotease</keyword>
<dbReference type="InterPro" id="IPR001915">
    <property type="entry name" value="Peptidase_M48"/>
</dbReference>
<dbReference type="InterPro" id="IPR050083">
    <property type="entry name" value="HtpX_protease"/>
</dbReference>
<dbReference type="GeneID" id="84573079"/>
<dbReference type="GO" id="GO:0005886">
    <property type="term" value="C:plasma membrane"/>
    <property type="evidence" value="ECO:0007669"/>
    <property type="project" value="UniProtKB-SubCell"/>
</dbReference>
<dbReference type="GO" id="GO:0004222">
    <property type="term" value="F:metalloendopeptidase activity"/>
    <property type="evidence" value="ECO:0007669"/>
    <property type="project" value="InterPro"/>
</dbReference>
<keyword evidence="6 11" id="KW-0378">Hydrolase</keyword>
<dbReference type="GO" id="GO:0046872">
    <property type="term" value="F:metal ion binding"/>
    <property type="evidence" value="ECO:0007669"/>
    <property type="project" value="UniProtKB-KW"/>
</dbReference>
<gene>
    <name evidence="15" type="ORF">NCTC10254_00485</name>
</gene>
<feature type="domain" description="Peptidase M48" evidence="14">
    <location>
        <begin position="130"/>
        <end position="219"/>
    </location>
</feature>
<protein>
    <submittedName>
        <fullName evidence="15">M48 family peptidase</fullName>
    </submittedName>
</protein>
<evidence type="ECO:0000256" key="6">
    <source>
        <dbReference type="ARBA" id="ARBA00022801"/>
    </source>
</evidence>
<dbReference type="Pfam" id="PF01435">
    <property type="entry name" value="Peptidase_M48"/>
    <property type="match status" value="1"/>
</dbReference>
<evidence type="ECO:0000313" key="16">
    <source>
        <dbReference type="Proteomes" id="UP000249886"/>
    </source>
</evidence>
<evidence type="ECO:0000256" key="13">
    <source>
        <dbReference type="SAM" id="Phobius"/>
    </source>
</evidence>
<keyword evidence="8 13" id="KW-1133">Transmembrane helix</keyword>
<name>A0A8B4GZM8_9CORY</name>
<evidence type="ECO:0000256" key="10">
    <source>
        <dbReference type="ARBA" id="ARBA00023136"/>
    </source>
</evidence>
<evidence type="ECO:0000256" key="4">
    <source>
        <dbReference type="ARBA" id="ARBA00022692"/>
    </source>
</evidence>
<accession>A0A8B4GZM8</accession>
<comment type="subcellular location">
    <subcellularLocation>
        <location evidence="1">Cell membrane</location>
        <topology evidence="1">Multi-pass membrane protein</topology>
    </subcellularLocation>
</comment>
<keyword evidence="3 11" id="KW-0645">Protease</keyword>
<keyword evidence="7 11" id="KW-0862">Zinc</keyword>
<evidence type="ECO:0000256" key="12">
    <source>
        <dbReference type="SAM" id="MobiDB-lite"/>
    </source>
</evidence>
<feature type="region of interest" description="Disordered" evidence="12">
    <location>
        <begin position="1"/>
        <end position="54"/>
    </location>
</feature>
<evidence type="ECO:0000256" key="2">
    <source>
        <dbReference type="ARBA" id="ARBA00022475"/>
    </source>
</evidence>
<keyword evidence="10 13" id="KW-0472">Membrane</keyword>
<feature type="transmembrane region" description="Helical" evidence="13">
    <location>
        <begin position="93"/>
        <end position="115"/>
    </location>
</feature>
<organism evidence="15 16">
    <name type="scientific">Corynebacterium matruchotii</name>
    <dbReference type="NCBI Taxonomy" id="43768"/>
    <lineage>
        <taxon>Bacteria</taxon>
        <taxon>Bacillati</taxon>
        <taxon>Actinomycetota</taxon>
        <taxon>Actinomycetes</taxon>
        <taxon>Mycobacteriales</taxon>
        <taxon>Corynebacteriaceae</taxon>
        <taxon>Corynebacterium</taxon>
    </lineage>
</organism>
<feature type="transmembrane region" description="Helical" evidence="13">
    <location>
        <begin position="65"/>
        <end position="87"/>
    </location>
</feature>
<feature type="compositionally biased region" description="Low complexity" evidence="12">
    <location>
        <begin position="24"/>
        <end position="52"/>
    </location>
</feature>
<keyword evidence="4 13" id="KW-0812">Transmembrane</keyword>
<comment type="cofactor">
    <cofactor evidence="11">
        <name>Zn(2+)</name>
        <dbReference type="ChEBI" id="CHEBI:29105"/>
    </cofactor>
    <text evidence="11">Binds 1 zinc ion per subunit.</text>
</comment>
<dbReference type="RefSeq" id="WP_005524306.1">
    <property type="nucleotide sequence ID" value="NZ_CP050134.2"/>
</dbReference>
<dbReference type="EMBL" id="UARK01000001">
    <property type="protein sequence ID" value="SPW24120.1"/>
    <property type="molecule type" value="Genomic_DNA"/>
</dbReference>
<dbReference type="GO" id="GO:0006508">
    <property type="term" value="P:proteolysis"/>
    <property type="evidence" value="ECO:0007669"/>
    <property type="project" value="UniProtKB-KW"/>
</dbReference>
<dbReference type="AlphaFoldDB" id="A0A8B4GZM8"/>
<sequence>MSSFDPKPEKSNPDNPERSGEESPSQTLPQVPPQTQQIPPQPQTPQQAQPHPTVREFRHRAEIPMLVFGGILTILAVVACIFVILIGMSLSEFGQGVLVGILAPALAFFAIRWFYWSAITNAVEVTPAQFPEVYTIYHDLAQQMGFRPDAAGKGITRLPRLYIKNGNGVMNAYASKCQVSRGYVVIHSDLVDVGYTYQDWEFVRFVLAHELGHIKCGHVDLWRSMIRPVTTALRLQASVIRAQEYTADRVALYYAPAGGKGMIHLYCGKHLGHRVNMDEYFASVHAHKDGFWIKVANFLSDHAVGFRRMAALHEAETKGWDVHGKML</sequence>
<evidence type="ECO:0000313" key="15">
    <source>
        <dbReference type="EMBL" id="SPW24120.1"/>
    </source>
</evidence>
<evidence type="ECO:0000256" key="3">
    <source>
        <dbReference type="ARBA" id="ARBA00022670"/>
    </source>
</evidence>
<comment type="caution">
    <text evidence="15">The sequence shown here is derived from an EMBL/GenBank/DDBJ whole genome shotgun (WGS) entry which is preliminary data.</text>
</comment>
<dbReference type="PANTHER" id="PTHR43221:SF1">
    <property type="entry name" value="PROTEASE HTPX"/>
    <property type="match status" value="1"/>
</dbReference>
<keyword evidence="5" id="KW-0479">Metal-binding</keyword>
<evidence type="ECO:0000256" key="5">
    <source>
        <dbReference type="ARBA" id="ARBA00022723"/>
    </source>
</evidence>
<evidence type="ECO:0000256" key="1">
    <source>
        <dbReference type="ARBA" id="ARBA00004651"/>
    </source>
</evidence>
<proteinExistence type="inferred from homology"/>
<comment type="similarity">
    <text evidence="11">Belongs to the peptidase M48 family.</text>
</comment>
<dbReference type="Proteomes" id="UP000249886">
    <property type="component" value="Unassembled WGS sequence"/>
</dbReference>
<dbReference type="CDD" id="cd07325">
    <property type="entry name" value="M48_Ste24p_like"/>
    <property type="match status" value="1"/>
</dbReference>
<evidence type="ECO:0000256" key="9">
    <source>
        <dbReference type="ARBA" id="ARBA00023049"/>
    </source>
</evidence>
<evidence type="ECO:0000259" key="14">
    <source>
        <dbReference type="Pfam" id="PF01435"/>
    </source>
</evidence>
<dbReference type="Gene3D" id="3.30.2010.10">
    <property type="entry name" value="Metalloproteases ('zincins'), catalytic domain"/>
    <property type="match status" value="1"/>
</dbReference>
<dbReference type="PANTHER" id="PTHR43221">
    <property type="entry name" value="PROTEASE HTPX"/>
    <property type="match status" value="1"/>
</dbReference>
<evidence type="ECO:0000256" key="7">
    <source>
        <dbReference type="ARBA" id="ARBA00022833"/>
    </source>
</evidence>
<evidence type="ECO:0000256" key="8">
    <source>
        <dbReference type="ARBA" id="ARBA00022989"/>
    </source>
</evidence>
<keyword evidence="2" id="KW-1003">Cell membrane</keyword>
<reference evidence="15 16" key="1">
    <citation type="submission" date="2018-06" db="EMBL/GenBank/DDBJ databases">
        <authorList>
            <consortium name="Pathogen Informatics"/>
            <person name="Doyle S."/>
        </authorList>
    </citation>
    <scope>NUCLEOTIDE SEQUENCE [LARGE SCALE GENOMIC DNA]</scope>
    <source>
        <strain evidence="15 16">NCTC10254</strain>
    </source>
</reference>
<evidence type="ECO:0000256" key="11">
    <source>
        <dbReference type="RuleBase" id="RU003983"/>
    </source>
</evidence>
<feature type="compositionally biased region" description="Basic and acidic residues" evidence="12">
    <location>
        <begin position="1"/>
        <end position="21"/>
    </location>
</feature>